<keyword evidence="1" id="KW-1133">Transmembrane helix</keyword>
<evidence type="ECO:0000256" key="1">
    <source>
        <dbReference type="SAM" id="Phobius"/>
    </source>
</evidence>
<organism evidence="2">
    <name type="scientific">Klebsiella pneumoniae</name>
    <dbReference type="NCBI Taxonomy" id="573"/>
    <lineage>
        <taxon>Bacteria</taxon>
        <taxon>Pseudomonadati</taxon>
        <taxon>Pseudomonadota</taxon>
        <taxon>Gammaproteobacteria</taxon>
        <taxon>Enterobacterales</taxon>
        <taxon>Enterobacteriaceae</taxon>
        <taxon>Klebsiella/Raoultella group</taxon>
        <taxon>Klebsiella</taxon>
        <taxon>Klebsiella pneumoniae complex</taxon>
    </lineage>
</organism>
<keyword evidence="1" id="KW-0812">Transmembrane</keyword>
<dbReference type="AlphaFoldDB" id="A0A483GH19"/>
<reference evidence="2" key="1">
    <citation type="submission" date="2019-01" db="EMBL/GenBank/DDBJ databases">
        <authorList>
            <person name="Lista F."/>
            <person name="Anselmo A."/>
        </authorList>
    </citation>
    <scope>NUCLEOTIDE SEQUENCE</scope>
    <source>
        <strain evidence="2">18S</strain>
    </source>
</reference>
<proteinExistence type="predicted"/>
<keyword evidence="1" id="KW-0472">Membrane</keyword>
<dbReference type="EMBL" id="SDCE01000017">
    <property type="protein sequence ID" value="TCX08262.1"/>
    <property type="molecule type" value="Genomic_DNA"/>
</dbReference>
<dbReference type="RefSeq" id="WP_064185498.1">
    <property type="nucleotide sequence ID" value="NZ_CACSGD010000007.1"/>
</dbReference>
<sequence>MTDEVFISFLALLVSVMALIASIFSYFVSKKSLKITQQQHDERELDITLYFIEAYKWQKEKDMYISFALRVTNQATLTNSIPKLELTIEHHDENNIIRKVKLSPTTSVTPLNLKDHTDILHLPLNISPKSAQTGWVTFLIPKSMDEYMIDLYKITAETINKKTSSIDTHIINEI</sequence>
<comment type="caution">
    <text evidence="2">The sequence shown here is derived from an EMBL/GenBank/DDBJ whole genome shotgun (WGS) entry which is preliminary data.</text>
</comment>
<protein>
    <submittedName>
        <fullName evidence="2">Uncharacterized protein</fullName>
    </submittedName>
</protein>
<evidence type="ECO:0000313" key="2">
    <source>
        <dbReference type="EMBL" id="TCX08262.1"/>
    </source>
</evidence>
<feature type="transmembrane region" description="Helical" evidence="1">
    <location>
        <begin position="6"/>
        <end position="28"/>
    </location>
</feature>
<accession>A0A483GH19</accession>
<gene>
    <name evidence="2" type="ORF">ETE71_19335</name>
</gene>
<name>A0A483GH19_KLEPN</name>